<dbReference type="AlphaFoldDB" id="A0A448XCX0"/>
<evidence type="ECO:0000313" key="3">
    <source>
        <dbReference type="Proteomes" id="UP000784294"/>
    </source>
</evidence>
<protein>
    <submittedName>
        <fullName evidence="2">Uncharacterized protein</fullName>
    </submittedName>
</protein>
<reference evidence="2" key="1">
    <citation type="submission" date="2018-11" db="EMBL/GenBank/DDBJ databases">
        <authorList>
            <consortium name="Pathogen Informatics"/>
        </authorList>
    </citation>
    <scope>NUCLEOTIDE SEQUENCE</scope>
</reference>
<dbReference type="EMBL" id="CAAALY010246652">
    <property type="protein sequence ID" value="VEL33915.1"/>
    <property type="molecule type" value="Genomic_DNA"/>
</dbReference>
<feature type="chain" id="PRO_5018993449" evidence="1">
    <location>
        <begin position="30"/>
        <end position="218"/>
    </location>
</feature>
<evidence type="ECO:0000313" key="2">
    <source>
        <dbReference type="EMBL" id="VEL33915.1"/>
    </source>
</evidence>
<keyword evidence="1" id="KW-0732">Signal</keyword>
<name>A0A448XCX0_9PLAT</name>
<dbReference type="Proteomes" id="UP000784294">
    <property type="component" value="Unassembled WGS sequence"/>
</dbReference>
<evidence type="ECO:0000256" key="1">
    <source>
        <dbReference type="SAM" id="SignalP"/>
    </source>
</evidence>
<organism evidence="2 3">
    <name type="scientific">Protopolystoma xenopodis</name>
    <dbReference type="NCBI Taxonomy" id="117903"/>
    <lineage>
        <taxon>Eukaryota</taxon>
        <taxon>Metazoa</taxon>
        <taxon>Spiralia</taxon>
        <taxon>Lophotrochozoa</taxon>
        <taxon>Platyhelminthes</taxon>
        <taxon>Monogenea</taxon>
        <taxon>Polyopisthocotylea</taxon>
        <taxon>Polystomatidea</taxon>
        <taxon>Polystomatidae</taxon>
        <taxon>Protopolystoma</taxon>
    </lineage>
</organism>
<comment type="caution">
    <text evidence="2">The sequence shown here is derived from an EMBL/GenBank/DDBJ whole genome shotgun (WGS) entry which is preliminary data.</text>
</comment>
<sequence length="218" mass="24185">MLARCCGCLAERSLYQVLGILELLTGAEASQSPEPQGSLELSLAQFGICTPNKSLLDWPDKFFMSRRVDCSKDGPATTDWNCTICLPAGSSLFSPRQRGNADLGHLPSGLHRWSTRPGKASPISGLRFGVGVHLFQHTTDVDTVQLWKSHLHDNRRDAVHFSEFDNRFLGHRIHYASGSAASTPKHAEQSDMVQDCKSVIGRRASETWFETAFLHWSC</sequence>
<keyword evidence="3" id="KW-1185">Reference proteome</keyword>
<proteinExistence type="predicted"/>
<feature type="signal peptide" evidence="1">
    <location>
        <begin position="1"/>
        <end position="29"/>
    </location>
</feature>
<gene>
    <name evidence="2" type="ORF">PXEA_LOCUS27355</name>
</gene>
<accession>A0A448XCX0</accession>